<organism evidence="5 6">
    <name type="scientific">Novacetimonas maltaceti</name>
    <dbReference type="NCBI Taxonomy" id="1203393"/>
    <lineage>
        <taxon>Bacteria</taxon>
        <taxon>Pseudomonadati</taxon>
        <taxon>Pseudomonadota</taxon>
        <taxon>Alphaproteobacteria</taxon>
        <taxon>Acetobacterales</taxon>
        <taxon>Acetobacteraceae</taxon>
        <taxon>Novacetimonas</taxon>
    </lineage>
</organism>
<protein>
    <submittedName>
        <fullName evidence="5">Succinate-semialdehyde dehydrogenase [NADP(+)] 1</fullName>
        <ecNumber evidence="5">1.2.1.79</ecNumber>
    </submittedName>
</protein>
<sequence length="463" mass="49930">MAYATTNPYTGEVVATFPDATDADVQAALSEAHAAFESWRNTSFAERAKVMNAAAAILRRDIDKYARLGTLEMGKLFEESKKEVILSAEILEYYAKYAEELLKPEVLPVADAAEGRPLLVHEPLGIVLAIEPWNFPFYQVVRIIAPQLSAGNAVLLKHASNLPQCAASCEELMLEAGLPKGLFRNLYAARPHTAMILNDPRVCGVALTGSEGAGTVIAGIAGKALKKATMELGGADAFVVLDDADVEKAARWAVIGRHWNAGQVCVSAKRLIVADAIYDRFLAIYKEGVAALKAGDPMDPATTLAPLSSQGAADDLREQVKRAVEHGAKVEVIGAPVPEKGAFFQPLLMSNLDEKNEARHWEFFGPVTQIYRAKDDADAIRIANDSPYGLGGSVFTRDEARGMRVAQAIHTGMVFINHPLVPKADLPFGGVARSGYGRELVGLGIKEFVNHKLINIVDIDAPF</sequence>
<name>A0A2S3W2N6_9PROT</name>
<dbReference type="SUPFAM" id="SSF53720">
    <property type="entry name" value="ALDH-like"/>
    <property type="match status" value="1"/>
</dbReference>
<dbReference type="InterPro" id="IPR016161">
    <property type="entry name" value="Ald_DH/histidinol_DH"/>
</dbReference>
<comment type="similarity">
    <text evidence="1">Belongs to the aldehyde dehydrogenase family.</text>
</comment>
<dbReference type="OrthoDB" id="9812625at2"/>
<dbReference type="PANTHER" id="PTHR43217:SF2">
    <property type="entry name" value="SUCCINATE-SEMIALDEHYDE DEHYDROGENASE [NADP(+)]"/>
    <property type="match status" value="1"/>
</dbReference>
<dbReference type="Gene3D" id="3.40.605.10">
    <property type="entry name" value="Aldehyde Dehydrogenase, Chain A, domain 1"/>
    <property type="match status" value="1"/>
</dbReference>
<keyword evidence="6" id="KW-1185">Reference proteome</keyword>
<dbReference type="InterPro" id="IPR044148">
    <property type="entry name" value="ALDH_GabD1-like"/>
</dbReference>
<evidence type="ECO:0000256" key="1">
    <source>
        <dbReference type="ARBA" id="ARBA00009986"/>
    </source>
</evidence>
<dbReference type="GO" id="GO:0004777">
    <property type="term" value="F:succinate-semialdehyde dehydrogenase (NAD+) activity"/>
    <property type="evidence" value="ECO:0007669"/>
    <property type="project" value="TreeGrafter"/>
</dbReference>
<dbReference type="FunFam" id="3.40.605.10:FF:000012">
    <property type="entry name" value="NAD-dependent succinate-semialdehyde dehydrogenase"/>
    <property type="match status" value="1"/>
</dbReference>
<proteinExistence type="inferred from homology"/>
<dbReference type="EC" id="1.2.1.79" evidence="5"/>
<dbReference type="CDD" id="cd07100">
    <property type="entry name" value="ALDH_SSADH1_GabD1"/>
    <property type="match status" value="1"/>
</dbReference>
<dbReference type="PANTHER" id="PTHR43217">
    <property type="entry name" value="SUCCINATE SEMIALDEHYDE DEHYDROGENASE [NAD(P)+] SAD"/>
    <property type="match status" value="1"/>
</dbReference>
<evidence type="ECO:0000256" key="3">
    <source>
        <dbReference type="ARBA" id="ARBA00023002"/>
    </source>
</evidence>
<keyword evidence="3 5" id="KW-0560">Oxidoreductase</keyword>
<dbReference type="InterPro" id="IPR016162">
    <property type="entry name" value="Ald_DH_N"/>
</dbReference>
<dbReference type="FunFam" id="3.40.309.10:FF:000058">
    <property type="entry name" value="Succinate-semialdehyde dehydrogenase"/>
    <property type="match status" value="1"/>
</dbReference>
<accession>A0A2S3W2N6</accession>
<evidence type="ECO:0000313" key="5">
    <source>
        <dbReference type="EMBL" id="POF63068.1"/>
    </source>
</evidence>
<dbReference type="GO" id="GO:0036243">
    <property type="term" value="F:succinate-semialdehyde dehydrogenase (NADP+) activity"/>
    <property type="evidence" value="ECO:0007669"/>
    <property type="project" value="UniProtKB-EC"/>
</dbReference>
<dbReference type="InterPro" id="IPR047110">
    <property type="entry name" value="GABD/Sad-like"/>
</dbReference>
<feature type="domain" description="Aldehyde dehydrogenase" evidence="4">
    <location>
        <begin position="3"/>
        <end position="453"/>
    </location>
</feature>
<comment type="caution">
    <text evidence="5">The sequence shown here is derived from an EMBL/GenBank/DDBJ whole genome shotgun (WGS) entry which is preliminary data.</text>
</comment>
<evidence type="ECO:0000259" key="4">
    <source>
        <dbReference type="Pfam" id="PF00171"/>
    </source>
</evidence>
<gene>
    <name evidence="5" type="primary">gabD1_4</name>
    <name evidence="5" type="ORF">KMAL_13060</name>
</gene>
<dbReference type="EMBL" id="POTC01000012">
    <property type="protein sequence ID" value="POF63068.1"/>
    <property type="molecule type" value="Genomic_DNA"/>
</dbReference>
<dbReference type="Gene3D" id="3.40.309.10">
    <property type="entry name" value="Aldehyde Dehydrogenase, Chain A, domain 2"/>
    <property type="match status" value="1"/>
</dbReference>
<reference evidence="5 6" key="1">
    <citation type="submission" date="2018-01" db="EMBL/GenBank/DDBJ databases">
        <title>Draft Genome Sequence of Komagataeibacter maltaceti LMG 1529, a Vinegar Producing Acetic Acid Bacterium Isolated from Malt Vinegar Brewery Acetifiers.</title>
        <authorList>
            <person name="Zhang Q."/>
            <person name="Hollensteiner J."/>
            <person name="Poehlein A."/>
            <person name="Daniel R."/>
        </authorList>
    </citation>
    <scope>NUCLEOTIDE SEQUENCE [LARGE SCALE GENOMIC DNA]</scope>
    <source>
        <strain evidence="5 6">LMG 1529</strain>
    </source>
</reference>
<dbReference type="InterPro" id="IPR016163">
    <property type="entry name" value="Ald_DH_C"/>
</dbReference>
<dbReference type="RefSeq" id="WP_110094934.1">
    <property type="nucleotide sequence ID" value="NZ_NKUE01000012.1"/>
</dbReference>
<evidence type="ECO:0000256" key="2">
    <source>
        <dbReference type="ARBA" id="ARBA00022857"/>
    </source>
</evidence>
<evidence type="ECO:0000313" key="6">
    <source>
        <dbReference type="Proteomes" id="UP000237344"/>
    </source>
</evidence>
<dbReference type="Proteomes" id="UP000237344">
    <property type="component" value="Unassembled WGS sequence"/>
</dbReference>
<dbReference type="GO" id="GO:0004030">
    <property type="term" value="F:aldehyde dehydrogenase [NAD(P)+] activity"/>
    <property type="evidence" value="ECO:0007669"/>
    <property type="project" value="InterPro"/>
</dbReference>
<dbReference type="Pfam" id="PF00171">
    <property type="entry name" value="Aldedh"/>
    <property type="match status" value="1"/>
</dbReference>
<dbReference type="AlphaFoldDB" id="A0A2S3W2N6"/>
<keyword evidence="2" id="KW-0521">NADP</keyword>
<dbReference type="InterPro" id="IPR015590">
    <property type="entry name" value="Aldehyde_DH_dom"/>
</dbReference>